<dbReference type="EMBL" id="JAXCGZ010016985">
    <property type="protein sequence ID" value="KAK7069311.1"/>
    <property type="molecule type" value="Genomic_DNA"/>
</dbReference>
<evidence type="ECO:0000313" key="3">
    <source>
        <dbReference type="Proteomes" id="UP001381693"/>
    </source>
</evidence>
<evidence type="ECO:0000313" key="2">
    <source>
        <dbReference type="EMBL" id="KAK7069311.1"/>
    </source>
</evidence>
<reference evidence="2 3" key="1">
    <citation type="submission" date="2023-11" db="EMBL/GenBank/DDBJ databases">
        <title>Halocaridina rubra genome assembly.</title>
        <authorList>
            <person name="Smith C."/>
        </authorList>
    </citation>
    <scope>NUCLEOTIDE SEQUENCE [LARGE SCALE GENOMIC DNA]</scope>
    <source>
        <strain evidence="2">EP-1</strain>
        <tissue evidence="2">Whole</tissue>
    </source>
</reference>
<keyword evidence="3" id="KW-1185">Reference proteome</keyword>
<feature type="non-terminal residue" evidence="2">
    <location>
        <position position="1"/>
    </location>
</feature>
<feature type="region of interest" description="Disordered" evidence="1">
    <location>
        <begin position="1"/>
        <end position="58"/>
    </location>
</feature>
<sequence>SQNQSEEDEALKQLKKRAPSTQQPDVFESSIQPEAESSLTQYQTRSDRTVKPARRLNL</sequence>
<dbReference type="Proteomes" id="UP001381693">
    <property type="component" value="Unassembled WGS sequence"/>
</dbReference>
<comment type="caution">
    <text evidence="2">The sequence shown here is derived from an EMBL/GenBank/DDBJ whole genome shotgun (WGS) entry which is preliminary data.</text>
</comment>
<gene>
    <name evidence="2" type="ORF">SK128_002931</name>
</gene>
<feature type="compositionally biased region" description="Polar residues" evidence="1">
    <location>
        <begin position="19"/>
        <end position="44"/>
    </location>
</feature>
<organism evidence="2 3">
    <name type="scientific">Halocaridina rubra</name>
    <name type="common">Hawaiian red shrimp</name>
    <dbReference type="NCBI Taxonomy" id="373956"/>
    <lineage>
        <taxon>Eukaryota</taxon>
        <taxon>Metazoa</taxon>
        <taxon>Ecdysozoa</taxon>
        <taxon>Arthropoda</taxon>
        <taxon>Crustacea</taxon>
        <taxon>Multicrustacea</taxon>
        <taxon>Malacostraca</taxon>
        <taxon>Eumalacostraca</taxon>
        <taxon>Eucarida</taxon>
        <taxon>Decapoda</taxon>
        <taxon>Pleocyemata</taxon>
        <taxon>Caridea</taxon>
        <taxon>Atyoidea</taxon>
        <taxon>Atyidae</taxon>
        <taxon>Halocaridina</taxon>
    </lineage>
</organism>
<name>A0AAN8WS59_HALRR</name>
<dbReference type="AlphaFoldDB" id="A0AAN8WS59"/>
<evidence type="ECO:0000256" key="1">
    <source>
        <dbReference type="SAM" id="MobiDB-lite"/>
    </source>
</evidence>
<accession>A0AAN8WS59</accession>
<protein>
    <submittedName>
        <fullName evidence="2">Uncharacterized protein</fullName>
    </submittedName>
</protein>
<proteinExistence type="predicted"/>